<evidence type="ECO:0000313" key="3">
    <source>
        <dbReference type="EnsemblMetazoa" id="ENSAATROPP007267"/>
    </source>
</evidence>
<dbReference type="InterPro" id="IPR006643">
    <property type="entry name" value="Zasp-like_motif"/>
</dbReference>
<feature type="compositionally biased region" description="Low complexity" evidence="1">
    <location>
        <begin position="233"/>
        <end position="244"/>
    </location>
</feature>
<feature type="region of interest" description="Disordered" evidence="1">
    <location>
        <begin position="63"/>
        <end position="154"/>
    </location>
</feature>
<feature type="compositionally biased region" description="Low complexity" evidence="1">
    <location>
        <begin position="98"/>
        <end position="153"/>
    </location>
</feature>
<reference evidence="3" key="1">
    <citation type="submission" date="2024-04" db="UniProtKB">
        <authorList>
            <consortium name="EnsemblMetazoa"/>
        </authorList>
    </citation>
    <scope>IDENTIFICATION</scope>
    <source>
        <strain evidence="3">EBRO</strain>
    </source>
</reference>
<feature type="compositionally biased region" description="Low complexity" evidence="1">
    <location>
        <begin position="347"/>
        <end position="368"/>
    </location>
</feature>
<organism evidence="3 4">
    <name type="scientific">Anopheles atroparvus</name>
    <name type="common">European mosquito</name>
    <dbReference type="NCBI Taxonomy" id="41427"/>
    <lineage>
        <taxon>Eukaryota</taxon>
        <taxon>Metazoa</taxon>
        <taxon>Ecdysozoa</taxon>
        <taxon>Arthropoda</taxon>
        <taxon>Hexapoda</taxon>
        <taxon>Insecta</taxon>
        <taxon>Pterygota</taxon>
        <taxon>Neoptera</taxon>
        <taxon>Endopterygota</taxon>
        <taxon>Diptera</taxon>
        <taxon>Nematocera</taxon>
        <taxon>Culicoidea</taxon>
        <taxon>Culicidae</taxon>
        <taxon>Anophelinae</taxon>
        <taxon>Anopheles</taxon>
    </lineage>
</organism>
<dbReference type="Proteomes" id="UP000075880">
    <property type="component" value="Unassembled WGS sequence"/>
</dbReference>
<sequence length="498" mass="55496">MAAMQRRLVHKQFNSPINLYSQKNIQETLDRELKLLSNGAVGIDFDDPSTTKPPSLAKSAVLAALEEEEREKSRGTGLKRVAWPPPAEGSEYEVHPSQQQHAVGQQIPVQQQYQPPQHQQPQQQYHQTAPHQQQQQQPHPTYQQTNFQQQHPHQPVERIIPIQRATSVQSPLATPTKSPVNQLKYPTYPAAGSASPGSPHYAAGPPPNSRGSCTVSFSGGRAVQPSKAQHYHPQQQPAYGAQAQRSGGYGSPAPRSPGIPVASPRSPGSTLSASPRGWAHVASPVPVHRPSPQAPFSSSSSPFYHQQQQQQQQPQQYHQGYVPSAQTGQAPQAAWYGARKPEDQQHYQQPLAPQYQNPLQQQPYQPQPTEAFQPLTSQQPLYQTTVQPQQQQQQLPPTLVTTLRKEPPMSQEPAPVYQTQPVAAIYQGGSNMRGDQKWPPEEYKRQSEVDNEERRKLAQQPAFRPRRQQKDYGAFFAKNALNNTYPGYRAPPGTQHHG</sequence>
<name>A0AAG5D7I3_ANOAO</name>
<feature type="region of interest" description="Disordered" evidence="1">
    <location>
        <begin position="429"/>
        <end position="470"/>
    </location>
</feature>
<feature type="region of interest" description="Disordered" evidence="1">
    <location>
        <begin position="166"/>
        <end position="371"/>
    </location>
</feature>
<feature type="compositionally biased region" description="Basic and acidic residues" evidence="1">
    <location>
        <begin position="434"/>
        <end position="456"/>
    </location>
</feature>
<accession>A0AAG5D7I3</accession>
<proteinExistence type="predicted"/>
<dbReference type="Pfam" id="PF15936">
    <property type="entry name" value="DUF4749"/>
    <property type="match status" value="1"/>
</dbReference>
<evidence type="ECO:0000256" key="1">
    <source>
        <dbReference type="SAM" id="MobiDB-lite"/>
    </source>
</evidence>
<dbReference type="InterPro" id="IPR031847">
    <property type="entry name" value="PDLI1-4/Zasp-like_mid"/>
</dbReference>
<dbReference type="EnsemblMetazoa" id="ENSAATROPT008094">
    <property type="protein sequence ID" value="ENSAATROPP007267"/>
    <property type="gene ID" value="ENSAATROPG006591"/>
</dbReference>
<dbReference type="SMART" id="SM00735">
    <property type="entry name" value="ZM"/>
    <property type="match status" value="1"/>
</dbReference>
<dbReference type="AlphaFoldDB" id="A0AAG5D7I3"/>
<feature type="compositionally biased region" description="Polar residues" evidence="1">
    <location>
        <begin position="166"/>
        <end position="181"/>
    </location>
</feature>
<feature type="domain" description="Zasp-like motif" evidence="2">
    <location>
        <begin position="7"/>
        <end position="32"/>
    </location>
</feature>
<keyword evidence="4" id="KW-1185">Reference proteome</keyword>
<evidence type="ECO:0000313" key="4">
    <source>
        <dbReference type="Proteomes" id="UP000075880"/>
    </source>
</evidence>
<feature type="compositionally biased region" description="Low complexity" evidence="1">
    <location>
        <begin position="294"/>
        <end position="319"/>
    </location>
</feature>
<protein>
    <recommendedName>
        <fullName evidence="2">Zasp-like motif domain-containing protein</fullName>
    </recommendedName>
</protein>
<evidence type="ECO:0000259" key="2">
    <source>
        <dbReference type="SMART" id="SM00735"/>
    </source>
</evidence>